<evidence type="ECO:0000313" key="2">
    <source>
        <dbReference type="Proteomes" id="UP000762676"/>
    </source>
</evidence>
<reference evidence="1 2" key="1">
    <citation type="journal article" date="2021" name="Elife">
        <title>Chloroplast acquisition without the gene transfer in kleptoplastic sea slugs, Plakobranchus ocellatus.</title>
        <authorList>
            <person name="Maeda T."/>
            <person name="Takahashi S."/>
            <person name="Yoshida T."/>
            <person name="Shimamura S."/>
            <person name="Takaki Y."/>
            <person name="Nagai Y."/>
            <person name="Toyoda A."/>
            <person name="Suzuki Y."/>
            <person name="Arimoto A."/>
            <person name="Ishii H."/>
            <person name="Satoh N."/>
            <person name="Nishiyama T."/>
            <person name="Hasebe M."/>
            <person name="Maruyama T."/>
            <person name="Minagawa J."/>
            <person name="Obokata J."/>
            <person name="Shigenobu S."/>
        </authorList>
    </citation>
    <scope>NUCLEOTIDE SEQUENCE [LARGE SCALE GENOMIC DNA]</scope>
</reference>
<comment type="caution">
    <text evidence="1">The sequence shown here is derived from an EMBL/GenBank/DDBJ whole genome shotgun (WGS) entry which is preliminary data.</text>
</comment>
<proteinExistence type="predicted"/>
<dbReference type="Proteomes" id="UP000762676">
    <property type="component" value="Unassembled WGS sequence"/>
</dbReference>
<protein>
    <submittedName>
        <fullName evidence="1">Uncharacterized protein</fullName>
    </submittedName>
</protein>
<keyword evidence="2" id="KW-1185">Reference proteome</keyword>
<sequence>MNCRCEAGGAGKRRCHWLLLLLGRHGQRCQELEVNPEKVEAERRFTACFAVLSNYTALVNYACLGEKTMKILRKVCLIEIDCER</sequence>
<dbReference type="EMBL" id="BMAT01011756">
    <property type="protein sequence ID" value="GFR78581.1"/>
    <property type="molecule type" value="Genomic_DNA"/>
</dbReference>
<name>A0AAV4G053_9GAST</name>
<accession>A0AAV4G053</accession>
<dbReference type="AlphaFoldDB" id="A0AAV4G053"/>
<organism evidence="1 2">
    <name type="scientific">Elysia marginata</name>
    <dbReference type="NCBI Taxonomy" id="1093978"/>
    <lineage>
        <taxon>Eukaryota</taxon>
        <taxon>Metazoa</taxon>
        <taxon>Spiralia</taxon>
        <taxon>Lophotrochozoa</taxon>
        <taxon>Mollusca</taxon>
        <taxon>Gastropoda</taxon>
        <taxon>Heterobranchia</taxon>
        <taxon>Euthyneura</taxon>
        <taxon>Panpulmonata</taxon>
        <taxon>Sacoglossa</taxon>
        <taxon>Placobranchoidea</taxon>
        <taxon>Plakobranchidae</taxon>
        <taxon>Elysia</taxon>
    </lineage>
</organism>
<gene>
    <name evidence="1" type="ORF">ElyMa_005853500</name>
</gene>
<evidence type="ECO:0000313" key="1">
    <source>
        <dbReference type="EMBL" id="GFR78581.1"/>
    </source>
</evidence>